<feature type="signal peptide" evidence="1">
    <location>
        <begin position="1"/>
        <end position="23"/>
    </location>
</feature>
<sequence>MKLSPTLLGSALLLALAAPAAHAEIAIDVIGGSEISLEGLVQADGNWFHNDVLDLNGAIGANGDNSEFSIRRAELVLKGKGPGNVEWVAGYDPSVLKEVTIRGTTIRSTGRLLDNNIKYKFGGNANNYLQIGQFKQPNSLEELSSTKNNDFVSKASVTNTYGISRRLGVAYGMGDNNWSVTASAFGRELTRNQAHGSGYGARGTWAPLNESGNVLHFGLSYLGYDTDDDTLRLRARPDADLTTVRLIDSGAITNVDRVGVAGAEAMWITGPFKLQSEYFQENAKRIGNNANDYKSDGWYVSGVWNITGETWGYKAGVPTTPLPNAPASGLWQLAVRYDTLDLNDGHLVSNGTTPFVDGVLGGKMDVWTLGANWYWRSNFKFALNYAKVESTRYNSATRGLVDDNPSIIEARAQFYW</sequence>
<proteinExistence type="predicted"/>
<gene>
    <name evidence="2" type="ORF">XarbCFBP7409_04545</name>
</gene>
<organism evidence="2 3">
    <name type="scientific">Xanthomonas arboricola pv. guizotiae</name>
    <dbReference type="NCBI Taxonomy" id="487867"/>
    <lineage>
        <taxon>Bacteria</taxon>
        <taxon>Pseudomonadati</taxon>
        <taxon>Pseudomonadota</taxon>
        <taxon>Gammaproteobacteria</taxon>
        <taxon>Lysobacterales</taxon>
        <taxon>Lysobacteraceae</taxon>
        <taxon>Xanthomonas</taxon>
    </lineage>
</organism>
<dbReference type="Proteomes" id="UP000238049">
    <property type="component" value="Unassembled WGS sequence"/>
</dbReference>
<reference evidence="2 3" key="1">
    <citation type="submission" date="2016-08" db="EMBL/GenBank/DDBJ databases">
        <title>Evolution of the type three secretion system and type three effector repertoires in Xanthomonas.</title>
        <authorList>
            <person name="Merda D."/>
            <person name="Briand M."/>
            <person name="Bosis E."/>
            <person name="Rousseau C."/>
            <person name="Portier P."/>
            <person name="Jacques M.-A."/>
            <person name="Fischer-Le Saux M."/>
        </authorList>
    </citation>
    <scope>NUCLEOTIDE SEQUENCE [LARGE SCALE GENOMIC DNA]</scope>
    <source>
        <strain evidence="2 3">CFBP 7409</strain>
    </source>
</reference>
<dbReference type="EMBL" id="MDSL01000006">
    <property type="protein sequence ID" value="PPU02826.1"/>
    <property type="molecule type" value="Genomic_DNA"/>
</dbReference>
<evidence type="ECO:0000313" key="3">
    <source>
        <dbReference type="Proteomes" id="UP000238049"/>
    </source>
</evidence>
<comment type="caution">
    <text evidence="2">The sequence shown here is derived from an EMBL/GenBank/DDBJ whole genome shotgun (WGS) entry which is preliminary data.</text>
</comment>
<accession>A0A2S7A5T6</accession>
<dbReference type="AlphaFoldDB" id="A0A2S7A5T6"/>
<evidence type="ECO:0000256" key="1">
    <source>
        <dbReference type="SAM" id="SignalP"/>
    </source>
</evidence>
<dbReference type="SUPFAM" id="SSF56935">
    <property type="entry name" value="Porins"/>
    <property type="match status" value="1"/>
</dbReference>
<evidence type="ECO:0000313" key="2">
    <source>
        <dbReference type="EMBL" id="PPU02826.1"/>
    </source>
</evidence>
<dbReference type="InterPro" id="IPR023614">
    <property type="entry name" value="Porin_dom_sf"/>
</dbReference>
<dbReference type="Pfam" id="PF07396">
    <property type="entry name" value="Porin_O_P"/>
    <property type="match status" value="1"/>
</dbReference>
<dbReference type="RefSeq" id="WP_104562199.1">
    <property type="nucleotide sequence ID" value="NZ_MDSK01000007.1"/>
</dbReference>
<keyword evidence="1" id="KW-0732">Signal</keyword>
<dbReference type="Gene3D" id="2.40.160.10">
    <property type="entry name" value="Porin"/>
    <property type="match status" value="1"/>
</dbReference>
<dbReference type="InterPro" id="IPR010870">
    <property type="entry name" value="Porin_O/P"/>
</dbReference>
<feature type="chain" id="PRO_5015572357" evidence="1">
    <location>
        <begin position="24"/>
        <end position="416"/>
    </location>
</feature>
<name>A0A2S7A5T6_9XANT</name>
<protein>
    <submittedName>
        <fullName evidence="2">Porin</fullName>
    </submittedName>
</protein>